<keyword evidence="5 7" id="KW-1133">Transmembrane helix</keyword>
<sequence length="202" mass="22399">MDIVYILDIIGVFVFATSGVLTAIDNKFDLVGSAVIGFITALGGGTLRDIMIGQTPVGWMYDVNYLWTILAALILSYLFRKRIVKLRRSLFVFDTIGIGLFTILGLQRTLATGLDPAIALIMGMVSAVFGGVLRDVLTNEIPLIFRREIYATACLAGGLVFLLLTKFYDHELLAMAISMGTVFIIRYMAVRYNWSLNLRARN</sequence>
<keyword evidence="6 7" id="KW-0472">Membrane</keyword>
<feature type="transmembrane region" description="Helical" evidence="7">
    <location>
        <begin position="174"/>
        <end position="194"/>
    </location>
</feature>
<gene>
    <name evidence="9" type="ORF">G3O08_11750</name>
</gene>
<organism evidence="9 10">
    <name type="scientific">Cryomorpha ignava</name>
    <dbReference type="NCBI Taxonomy" id="101383"/>
    <lineage>
        <taxon>Bacteria</taxon>
        <taxon>Pseudomonadati</taxon>
        <taxon>Bacteroidota</taxon>
        <taxon>Flavobacteriia</taxon>
        <taxon>Flavobacteriales</taxon>
        <taxon>Cryomorphaceae</taxon>
        <taxon>Cryomorpha</taxon>
    </lineage>
</organism>
<dbReference type="PANTHER" id="PTHR30506:SF3">
    <property type="entry name" value="UPF0126 INNER MEMBRANE PROTEIN YADS-RELATED"/>
    <property type="match status" value="1"/>
</dbReference>
<comment type="subcellular location">
    <subcellularLocation>
        <location evidence="1">Cell membrane</location>
        <topology evidence="1">Multi-pass membrane protein</topology>
    </subcellularLocation>
</comment>
<evidence type="ECO:0000256" key="1">
    <source>
        <dbReference type="ARBA" id="ARBA00004651"/>
    </source>
</evidence>
<dbReference type="GO" id="GO:0005886">
    <property type="term" value="C:plasma membrane"/>
    <property type="evidence" value="ECO:0007669"/>
    <property type="project" value="UniProtKB-SubCell"/>
</dbReference>
<evidence type="ECO:0000256" key="4">
    <source>
        <dbReference type="ARBA" id="ARBA00022692"/>
    </source>
</evidence>
<feature type="domain" description="Glycine transporter" evidence="8">
    <location>
        <begin position="92"/>
        <end position="165"/>
    </location>
</feature>
<evidence type="ECO:0000256" key="6">
    <source>
        <dbReference type="ARBA" id="ARBA00023136"/>
    </source>
</evidence>
<feature type="transmembrane region" description="Helical" evidence="7">
    <location>
        <begin position="149"/>
        <end position="168"/>
    </location>
</feature>
<evidence type="ECO:0000313" key="10">
    <source>
        <dbReference type="Proteomes" id="UP000486602"/>
    </source>
</evidence>
<dbReference type="PANTHER" id="PTHR30506">
    <property type="entry name" value="INNER MEMBRANE PROTEIN"/>
    <property type="match status" value="1"/>
</dbReference>
<feature type="domain" description="Glycine transporter" evidence="8">
    <location>
        <begin position="5"/>
        <end position="80"/>
    </location>
</feature>
<keyword evidence="4 7" id="KW-0812">Transmembrane</keyword>
<comment type="caution">
    <text evidence="9">The sequence shown here is derived from an EMBL/GenBank/DDBJ whole genome shotgun (WGS) entry which is preliminary data.</text>
</comment>
<evidence type="ECO:0000256" key="5">
    <source>
        <dbReference type="ARBA" id="ARBA00022989"/>
    </source>
</evidence>
<dbReference type="InterPro" id="IPR005115">
    <property type="entry name" value="Gly_transporter"/>
</dbReference>
<protein>
    <submittedName>
        <fullName evidence="9">Trimeric intracellular cation channel family protein</fullName>
    </submittedName>
</protein>
<dbReference type="Pfam" id="PF03458">
    <property type="entry name" value="Gly_transporter"/>
    <property type="match status" value="2"/>
</dbReference>
<proteinExistence type="inferred from homology"/>
<dbReference type="EMBL" id="JAAGVY010000021">
    <property type="protein sequence ID" value="NEN24176.1"/>
    <property type="molecule type" value="Genomic_DNA"/>
</dbReference>
<accession>A0A7K3WRN0</accession>
<feature type="transmembrane region" description="Helical" evidence="7">
    <location>
        <begin position="117"/>
        <end position="137"/>
    </location>
</feature>
<evidence type="ECO:0000259" key="8">
    <source>
        <dbReference type="Pfam" id="PF03458"/>
    </source>
</evidence>
<evidence type="ECO:0000313" key="9">
    <source>
        <dbReference type="EMBL" id="NEN24176.1"/>
    </source>
</evidence>
<comment type="similarity">
    <text evidence="2">Belongs to the UPF0126 family.</text>
</comment>
<feature type="transmembrane region" description="Helical" evidence="7">
    <location>
        <begin position="91"/>
        <end position="111"/>
    </location>
</feature>
<reference evidence="9 10" key="1">
    <citation type="submission" date="2020-02" db="EMBL/GenBank/DDBJ databases">
        <title>Out from the shadows clarifying the taxonomy of the family Cryomorphaceae and related taxa by utilizing the GTDB taxonomic framework.</title>
        <authorList>
            <person name="Bowman J.P."/>
        </authorList>
    </citation>
    <scope>NUCLEOTIDE SEQUENCE [LARGE SCALE GENOMIC DNA]</scope>
    <source>
        <strain evidence="9 10">QSSC 1-22</strain>
    </source>
</reference>
<evidence type="ECO:0000256" key="7">
    <source>
        <dbReference type="SAM" id="Phobius"/>
    </source>
</evidence>
<feature type="transmembrane region" description="Helical" evidence="7">
    <location>
        <begin position="30"/>
        <end position="47"/>
    </location>
</feature>
<name>A0A7K3WRN0_9FLAO</name>
<feature type="transmembrane region" description="Helical" evidence="7">
    <location>
        <begin position="6"/>
        <end position="23"/>
    </location>
</feature>
<keyword evidence="3" id="KW-1003">Cell membrane</keyword>
<evidence type="ECO:0000256" key="2">
    <source>
        <dbReference type="ARBA" id="ARBA00008193"/>
    </source>
</evidence>
<dbReference type="AlphaFoldDB" id="A0A7K3WRN0"/>
<keyword evidence="10" id="KW-1185">Reference proteome</keyword>
<feature type="transmembrane region" description="Helical" evidence="7">
    <location>
        <begin position="59"/>
        <end position="79"/>
    </location>
</feature>
<dbReference type="Proteomes" id="UP000486602">
    <property type="component" value="Unassembled WGS sequence"/>
</dbReference>
<evidence type="ECO:0000256" key="3">
    <source>
        <dbReference type="ARBA" id="ARBA00022475"/>
    </source>
</evidence>